<keyword evidence="1" id="KW-0812">Transmembrane</keyword>
<evidence type="ECO:0000313" key="2">
    <source>
        <dbReference type="EMBL" id="EGH25944.1"/>
    </source>
</evidence>
<feature type="transmembrane region" description="Helical" evidence="1">
    <location>
        <begin position="15"/>
        <end position="36"/>
    </location>
</feature>
<feature type="non-terminal residue" evidence="2">
    <location>
        <position position="1"/>
    </location>
</feature>
<dbReference type="Proteomes" id="UP000003465">
    <property type="component" value="Unassembled WGS sequence"/>
</dbReference>
<accession>A0A656GJY9</accession>
<dbReference type="AlphaFoldDB" id="A0A656GJY9"/>
<protein>
    <submittedName>
        <fullName evidence="2">Membrane protein</fullName>
    </submittedName>
</protein>
<evidence type="ECO:0000256" key="1">
    <source>
        <dbReference type="SAM" id="Phobius"/>
    </source>
</evidence>
<gene>
    <name evidence="2" type="ORF">PSYMO_32810</name>
</gene>
<organism evidence="2 3">
    <name type="scientific">Pseudomonas amygdali pv. mori str. 301020</name>
    <dbReference type="NCBI Taxonomy" id="629261"/>
    <lineage>
        <taxon>Bacteria</taxon>
        <taxon>Pseudomonadati</taxon>
        <taxon>Pseudomonadota</taxon>
        <taxon>Gammaproteobacteria</taxon>
        <taxon>Pseudomonadales</taxon>
        <taxon>Pseudomonadaceae</taxon>
        <taxon>Pseudomonas</taxon>
        <taxon>Pseudomonas amygdali</taxon>
    </lineage>
</organism>
<name>A0A656GJY9_PSEA0</name>
<keyword evidence="1" id="KW-0472">Membrane</keyword>
<proteinExistence type="predicted"/>
<sequence>SLYALTLTGIGKLGIITPFGGLAFLFGWSMLGLAAWRLGSPP</sequence>
<reference evidence="2 3" key="1">
    <citation type="journal article" date="2011" name="PLoS Pathog.">
        <title>Dynamic evolution of pathogenicity revealed by sequencing and comparative genomics of 19 Pseudomonas syringae isolates.</title>
        <authorList>
            <person name="Baltrus D.A."/>
            <person name="Nishimura M.T."/>
            <person name="Romanchuk A."/>
            <person name="Chang J.H."/>
            <person name="Mukhtar M.S."/>
            <person name="Cherkis K."/>
            <person name="Roach J."/>
            <person name="Grant S.R."/>
            <person name="Jones C.D."/>
            <person name="Dangl J.L."/>
        </authorList>
    </citation>
    <scope>NUCLEOTIDE SEQUENCE [LARGE SCALE GENOMIC DNA]</scope>
    <source>
        <strain evidence="2 3">301020</strain>
    </source>
</reference>
<keyword evidence="1" id="KW-1133">Transmembrane helix</keyword>
<dbReference type="EMBL" id="AEAG01001746">
    <property type="protein sequence ID" value="EGH25944.1"/>
    <property type="molecule type" value="Genomic_DNA"/>
</dbReference>
<comment type="caution">
    <text evidence="2">The sequence shown here is derived from an EMBL/GenBank/DDBJ whole genome shotgun (WGS) entry which is preliminary data.</text>
</comment>
<evidence type="ECO:0000313" key="3">
    <source>
        <dbReference type="Proteomes" id="UP000003465"/>
    </source>
</evidence>